<dbReference type="Gene3D" id="3.40.1280.10">
    <property type="match status" value="1"/>
</dbReference>
<dbReference type="PANTHER" id="PTHR12029">
    <property type="entry name" value="RNA METHYLTRANSFERASE"/>
    <property type="match status" value="1"/>
</dbReference>
<protein>
    <recommendedName>
        <fullName evidence="3">tRNA/rRNA methyltransferase SpoU type domain-containing protein</fullName>
    </recommendedName>
</protein>
<name>A0A8H7S703_9FUNG</name>
<dbReference type="InterPro" id="IPR045330">
    <property type="entry name" value="TRM3/TARBP1"/>
</dbReference>
<dbReference type="Proteomes" id="UP000646827">
    <property type="component" value="Unassembled WGS sequence"/>
</dbReference>
<dbReference type="EMBL" id="JAEPRB010000051">
    <property type="protein sequence ID" value="KAG2223960.1"/>
    <property type="molecule type" value="Genomic_DNA"/>
</dbReference>
<keyword evidence="5" id="KW-1185">Reference proteome</keyword>
<evidence type="ECO:0000256" key="1">
    <source>
        <dbReference type="ARBA" id="ARBA00022603"/>
    </source>
</evidence>
<dbReference type="InterPro" id="IPR029028">
    <property type="entry name" value="Alpha/beta_knot_MTases"/>
</dbReference>
<keyword evidence="2" id="KW-0808">Transferase</keyword>
<evidence type="ECO:0000259" key="3">
    <source>
        <dbReference type="Pfam" id="PF00588"/>
    </source>
</evidence>
<dbReference type="Pfam" id="PF00588">
    <property type="entry name" value="SpoU_methylase"/>
    <property type="match status" value="1"/>
</dbReference>
<dbReference type="InterPro" id="IPR001537">
    <property type="entry name" value="SpoU_MeTrfase"/>
</dbReference>
<dbReference type="SUPFAM" id="SSF75217">
    <property type="entry name" value="alpha/beta knot"/>
    <property type="match status" value="1"/>
</dbReference>
<dbReference type="InterPro" id="IPR016024">
    <property type="entry name" value="ARM-type_fold"/>
</dbReference>
<keyword evidence="1" id="KW-0489">Methyltransferase</keyword>
<dbReference type="InterPro" id="IPR029026">
    <property type="entry name" value="tRNA_m1G_MTases_N"/>
</dbReference>
<accession>A0A8H7S703</accession>
<feature type="domain" description="tRNA/rRNA methyltransferase SpoU type" evidence="3">
    <location>
        <begin position="655"/>
        <end position="797"/>
    </location>
</feature>
<dbReference type="GO" id="GO:0003723">
    <property type="term" value="F:RNA binding"/>
    <property type="evidence" value="ECO:0007669"/>
    <property type="project" value="InterPro"/>
</dbReference>
<dbReference type="OrthoDB" id="241340at2759"/>
<organism evidence="4 5">
    <name type="scientific">Circinella minor</name>
    <dbReference type="NCBI Taxonomy" id="1195481"/>
    <lineage>
        <taxon>Eukaryota</taxon>
        <taxon>Fungi</taxon>
        <taxon>Fungi incertae sedis</taxon>
        <taxon>Mucoromycota</taxon>
        <taxon>Mucoromycotina</taxon>
        <taxon>Mucoromycetes</taxon>
        <taxon>Mucorales</taxon>
        <taxon>Lichtheimiaceae</taxon>
        <taxon>Circinella</taxon>
    </lineage>
</organism>
<sequence length="823" mass="94805">MINNIEKSTRERLLKKKHDRCLELLRKTSSPPVANQEMAREGHLRLLSVVYEAGRQHSCFELSHDESTAQLLCRVVTKKTSEALQVRKWGDTISAFIGCKWECVQQFVKYTSMILKSQPDAKLFNPEFIFESAVEELECASELCAAAVMNSVGTLLSLKWSKSVDLIQRAVDYTIELIKENFTQSKTSPPMMRAIVDMILQPELLADEALNQPDGPIKKVVNYILEIGELKPFVVTQCATLLHGFWSQHTKVSDRSMLHYAPEIAKLLTYGPLRDREDQKLEAALAIKLQDPEAVREAENSVALNFNQNDYMARVYMNDLILRLDEKNELHIQLAEQLMDILLDKITDGSLEGNQFPFTIEHRTKIRIWCSMMLLHRYIQKQKAEYYIKRIWESLRGETAISVRCFTEWILARLFRQFPDQLPILYTAMEEPDVSPHYVVSYLTVTFSLGDILDDTSAKDYFEEIFSKIIPWLTSNNFTVRLYSFCSWFRNLNACRSRQLNKDIEKNRIMASLIKFMDQYVDTIKFTEKIKSNFYMTEFDPLADYNLEFIFRQILSIFDVLENEKIASRAFMKVNPRPVESCPISNPERRNIRSIADSINLQQDVEEDKKKSFSEGANNNEDVYQKKIMPWEMMLETDVELTKDLVKAKRRRNDLIVIASLIDRIPNIAGLCRTCEIFNASLLVVNNIKLKEEVNFTSISVASERWMPMQEVGEEDIPEFLESKKQEGYVLCGLEQTTTSATLGEFEFPDRCVLLLGKERQGIPANLLQMLDQTIEIPQQGITRSLNVHVSGAICIYEFAKQMQWKHATTTNNASGSSPSPAV</sequence>
<dbReference type="SUPFAM" id="SSF48371">
    <property type="entry name" value="ARM repeat"/>
    <property type="match status" value="1"/>
</dbReference>
<gene>
    <name evidence="4" type="ORF">INT45_013417</name>
</gene>
<comment type="caution">
    <text evidence="4">The sequence shown here is derived from an EMBL/GenBank/DDBJ whole genome shotgun (WGS) entry which is preliminary data.</text>
</comment>
<reference evidence="4 5" key="1">
    <citation type="submission" date="2020-12" db="EMBL/GenBank/DDBJ databases">
        <title>Metabolic potential, ecology and presence of endohyphal bacteria is reflected in genomic diversity of Mucoromycotina.</title>
        <authorList>
            <person name="Muszewska A."/>
            <person name="Okrasinska A."/>
            <person name="Steczkiewicz K."/>
            <person name="Drgas O."/>
            <person name="Orlowska M."/>
            <person name="Perlinska-Lenart U."/>
            <person name="Aleksandrzak-Piekarczyk T."/>
            <person name="Szatraj K."/>
            <person name="Zielenkiewicz U."/>
            <person name="Pilsyk S."/>
            <person name="Malc E."/>
            <person name="Mieczkowski P."/>
            <person name="Kruszewska J.S."/>
            <person name="Biernat P."/>
            <person name="Pawlowska J."/>
        </authorList>
    </citation>
    <scope>NUCLEOTIDE SEQUENCE [LARGE SCALE GENOMIC DNA]</scope>
    <source>
        <strain evidence="4 5">CBS 142.35</strain>
    </source>
</reference>
<evidence type="ECO:0000256" key="2">
    <source>
        <dbReference type="ARBA" id="ARBA00022679"/>
    </source>
</evidence>
<dbReference type="InterPro" id="IPR044748">
    <property type="entry name" value="Trm3/TARBP1_C"/>
</dbReference>
<dbReference type="GO" id="GO:0016423">
    <property type="term" value="F:tRNA (guanine) methyltransferase activity"/>
    <property type="evidence" value="ECO:0007669"/>
    <property type="project" value="InterPro"/>
</dbReference>
<dbReference type="CDD" id="cd18091">
    <property type="entry name" value="SpoU-like_TRM3-like"/>
    <property type="match status" value="1"/>
</dbReference>
<dbReference type="PANTHER" id="PTHR12029:SF11">
    <property type="entry name" value="METHYLTRANSFERASE TARBP1-RELATED"/>
    <property type="match status" value="1"/>
</dbReference>
<dbReference type="AlphaFoldDB" id="A0A8H7S703"/>
<evidence type="ECO:0000313" key="5">
    <source>
        <dbReference type="Proteomes" id="UP000646827"/>
    </source>
</evidence>
<dbReference type="GO" id="GO:0030488">
    <property type="term" value="P:tRNA methylation"/>
    <property type="evidence" value="ECO:0007669"/>
    <property type="project" value="InterPro"/>
</dbReference>
<evidence type="ECO:0000313" key="4">
    <source>
        <dbReference type="EMBL" id="KAG2223960.1"/>
    </source>
</evidence>
<proteinExistence type="predicted"/>